<dbReference type="InterPro" id="IPR014710">
    <property type="entry name" value="RmlC-like_jellyroll"/>
</dbReference>
<dbReference type="Pfam" id="PF05962">
    <property type="entry name" value="HutD"/>
    <property type="match status" value="1"/>
</dbReference>
<sequence>MITYFDYATLPVTPWKNGAGATREIIAVPSVDAPFLWRASIATLQADGPFSPFPGVDRTIVLLAGRPLRLRGEEIDHPLALWQPWAFPGECVLSSVGIVEPGLDFNVMTQRGRASAKVEVVSDRQRAATEGVAYVLQGEWDLAGRRCAAGSGLCWRGNAPGELRPLGADGRLLLATIALK</sequence>
<dbReference type="Gene3D" id="2.60.120.10">
    <property type="entry name" value="Jelly Rolls"/>
    <property type="match status" value="1"/>
</dbReference>
<dbReference type="STRING" id="1463164.KQS06HV_90246"/>
<protein>
    <submittedName>
        <fullName evidence="1">HutD family protein</fullName>
    </submittedName>
</protein>
<accession>A0A2A5MII9</accession>
<proteinExistence type="predicted"/>
<name>A0A2A5MII9_9ENTR</name>
<dbReference type="PANTHER" id="PTHR37943">
    <property type="entry name" value="PROTEIN VES"/>
    <property type="match status" value="1"/>
</dbReference>
<dbReference type="PANTHER" id="PTHR37943:SF1">
    <property type="entry name" value="PROTEIN VES"/>
    <property type="match status" value="1"/>
</dbReference>
<evidence type="ECO:0000313" key="1">
    <source>
        <dbReference type="EMBL" id="PCM60731.1"/>
    </source>
</evidence>
<reference evidence="1 2" key="1">
    <citation type="submission" date="2017-09" db="EMBL/GenBank/DDBJ databases">
        <title>Mdr eskape-Ghana.</title>
        <authorList>
            <person name="Agyepong N."/>
            <person name="Janice J."/>
            <person name="Samuelsen O."/>
            <person name="Owusu-Ofori A."/>
            <person name="Sundsfjord A."/>
            <person name="Essack S."/>
            <person name="Pedersen T."/>
        </authorList>
    </citation>
    <scope>NUCLEOTIDE SEQUENCE [LARGE SCALE GENOMIC DNA]</scope>
    <source>
        <strain evidence="1 2">46</strain>
    </source>
</reference>
<dbReference type="Proteomes" id="UP000217648">
    <property type="component" value="Unassembled WGS sequence"/>
</dbReference>
<dbReference type="KEGG" id="kqu:AVR78_15855"/>
<gene>
    <name evidence="1" type="ORF">CP911_15695</name>
</gene>
<dbReference type="SUPFAM" id="SSF51182">
    <property type="entry name" value="RmlC-like cupins"/>
    <property type="match status" value="1"/>
</dbReference>
<dbReference type="InterPro" id="IPR011051">
    <property type="entry name" value="RmlC_Cupin_sf"/>
</dbReference>
<organism evidence="1 2">
    <name type="scientific">Klebsiella quasipneumoniae</name>
    <dbReference type="NCBI Taxonomy" id="1463165"/>
    <lineage>
        <taxon>Bacteria</taxon>
        <taxon>Pseudomonadati</taxon>
        <taxon>Pseudomonadota</taxon>
        <taxon>Gammaproteobacteria</taxon>
        <taxon>Enterobacterales</taxon>
        <taxon>Enterobacteriaceae</taxon>
        <taxon>Klebsiella/Raoultella group</taxon>
        <taxon>Klebsiella</taxon>
        <taxon>Klebsiella pneumoniae complex</taxon>
    </lineage>
</organism>
<comment type="caution">
    <text evidence="1">The sequence shown here is derived from an EMBL/GenBank/DDBJ whole genome shotgun (WGS) entry which is preliminary data.</text>
</comment>
<evidence type="ECO:0000313" key="2">
    <source>
        <dbReference type="Proteomes" id="UP000217648"/>
    </source>
</evidence>
<dbReference type="RefSeq" id="WP_004203889.1">
    <property type="nucleotide sequence ID" value="NZ_AOGO01000013.1"/>
</dbReference>
<dbReference type="AlphaFoldDB" id="A0A2A5MII9"/>
<dbReference type="EMBL" id="NXHG01000008">
    <property type="protein sequence ID" value="PCM60731.1"/>
    <property type="molecule type" value="Genomic_DNA"/>
</dbReference>
<dbReference type="InterPro" id="IPR010282">
    <property type="entry name" value="Uncharacterised_HutD/Ves"/>
</dbReference>